<protein>
    <submittedName>
        <fullName evidence="2">SET domain-containing protein</fullName>
    </submittedName>
</protein>
<evidence type="ECO:0000313" key="3">
    <source>
        <dbReference type="Proteomes" id="UP000799753"/>
    </source>
</evidence>
<organism evidence="2 3">
    <name type="scientific">Massarina eburnea CBS 473.64</name>
    <dbReference type="NCBI Taxonomy" id="1395130"/>
    <lineage>
        <taxon>Eukaryota</taxon>
        <taxon>Fungi</taxon>
        <taxon>Dikarya</taxon>
        <taxon>Ascomycota</taxon>
        <taxon>Pezizomycotina</taxon>
        <taxon>Dothideomycetes</taxon>
        <taxon>Pleosporomycetidae</taxon>
        <taxon>Pleosporales</taxon>
        <taxon>Massarineae</taxon>
        <taxon>Massarinaceae</taxon>
        <taxon>Massarina</taxon>
    </lineage>
</organism>
<name>A0A6A6S2B9_9PLEO</name>
<sequence length="333" mass="37346">MSDHPYTHLLIPPSSPLTLQPSAGQGWGIFATNPIPKNSPILTETPLFHIPKPHPQITEHDLYTAFSNLSLPNKAQFSRLRDNASTLFTSLTNAFAENSFATVTPPGHGLYLLHSRFNHSCIPNAKIPSLDGTSITSFACRDIARGEEVTVCYNTDFECRIRSDRHKCLRFTCVCEACRRGTAFQVRSDMRRTLIRGLQYLTLGTDIDTLGIQNRKSGSHIISDPKLRRAAETMNIPLPSRLLYNLLIMVLLEHEGLLDDLMVQRMEPGIVTIAHFMQTKENADVARQAMAQETWLGKLCTAFVLWGREDLADGELAVQLRQLRQLRLQPGLS</sequence>
<dbReference type="PROSITE" id="PS50280">
    <property type="entry name" value="SET"/>
    <property type="match status" value="1"/>
</dbReference>
<gene>
    <name evidence="2" type="ORF">P280DRAFT_450768</name>
</gene>
<reference evidence="2" key="1">
    <citation type="journal article" date="2020" name="Stud. Mycol.">
        <title>101 Dothideomycetes genomes: a test case for predicting lifestyles and emergence of pathogens.</title>
        <authorList>
            <person name="Haridas S."/>
            <person name="Albert R."/>
            <person name="Binder M."/>
            <person name="Bloem J."/>
            <person name="Labutti K."/>
            <person name="Salamov A."/>
            <person name="Andreopoulos B."/>
            <person name="Baker S."/>
            <person name="Barry K."/>
            <person name="Bills G."/>
            <person name="Bluhm B."/>
            <person name="Cannon C."/>
            <person name="Castanera R."/>
            <person name="Culley D."/>
            <person name="Daum C."/>
            <person name="Ezra D."/>
            <person name="Gonzalez J."/>
            <person name="Henrissat B."/>
            <person name="Kuo A."/>
            <person name="Liang C."/>
            <person name="Lipzen A."/>
            <person name="Lutzoni F."/>
            <person name="Magnuson J."/>
            <person name="Mondo S."/>
            <person name="Nolan M."/>
            <person name="Ohm R."/>
            <person name="Pangilinan J."/>
            <person name="Park H.-J."/>
            <person name="Ramirez L."/>
            <person name="Alfaro M."/>
            <person name="Sun H."/>
            <person name="Tritt A."/>
            <person name="Yoshinaga Y."/>
            <person name="Zwiers L.-H."/>
            <person name="Turgeon B."/>
            <person name="Goodwin S."/>
            <person name="Spatafora J."/>
            <person name="Crous P."/>
            <person name="Grigoriev I."/>
        </authorList>
    </citation>
    <scope>NUCLEOTIDE SEQUENCE</scope>
    <source>
        <strain evidence="2">CBS 473.64</strain>
    </source>
</reference>
<dbReference type="PANTHER" id="PTHR47332:SF2">
    <property type="entry name" value="SET-6"/>
    <property type="match status" value="1"/>
</dbReference>
<dbReference type="AlphaFoldDB" id="A0A6A6S2B9"/>
<dbReference type="CDD" id="cd20071">
    <property type="entry name" value="SET_SMYD"/>
    <property type="match status" value="1"/>
</dbReference>
<dbReference type="InterPro" id="IPR046341">
    <property type="entry name" value="SET_dom_sf"/>
</dbReference>
<dbReference type="OrthoDB" id="265717at2759"/>
<dbReference type="SUPFAM" id="SSF82199">
    <property type="entry name" value="SET domain"/>
    <property type="match status" value="1"/>
</dbReference>
<dbReference type="Gene3D" id="2.170.270.10">
    <property type="entry name" value="SET domain"/>
    <property type="match status" value="1"/>
</dbReference>
<dbReference type="Pfam" id="PF00856">
    <property type="entry name" value="SET"/>
    <property type="match status" value="1"/>
</dbReference>
<dbReference type="SMART" id="SM00317">
    <property type="entry name" value="SET"/>
    <property type="match status" value="1"/>
</dbReference>
<dbReference type="Proteomes" id="UP000799753">
    <property type="component" value="Unassembled WGS sequence"/>
</dbReference>
<dbReference type="InterPro" id="IPR053185">
    <property type="entry name" value="SET_domain_protein"/>
</dbReference>
<evidence type="ECO:0000313" key="2">
    <source>
        <dbReference type="EMBL" id="KAF2641477.1"/>
    </source>
</evidence>
<evidence type="ECO:0000259" key="1">
    <source>
        <dbReference type="PROSITE" id="PS50280"/>
    </source>
</evidence>
<dbReference type="InterPro" id="IPR001214">
    <property type="entry name" value="SET_dom"/>
</dbReference>
<feature type="domain" description="SET" evidence="1">
    <location>
        <begin position="15"/>
        <end position="154"/>
    </location>
</feature>
<proteinExistence type="predicted"/>
<dbReference type="PANTHER" id="PTHR47332">
    <property type="entry name" value="SET DOMAIN-CONTAINING PROTEIN 5"/>
    <property type="match status" value="1"/>
</dbReference>
<dbReference type="EMBL" id="MU006783">
    <property type="protein sequence ID" value="KAF2641477.1"/>
    <property type="molecule type" value="Genomic_DNA"/>
</dbReference>
<keyword evidence="3" id="KW-1185">Reference proteome</keyword>
<accession>A0A6A6S2B9</accession>